<gene>
    <name evidence="1" type="ORF">Barrevirus3_1</name>
</gene>
<dbReference type="InterPro" id="IPR011856">
    <property type="entry name" value="tRNA_endonuc-like_dom_sf"/>
</dbReference>
<protein>
    <submittedName>
        <fullName evidence="1">Uncharacterized protein</fullName>
    </submittedName>
</protein>
<sequence>MEVINLIEVEEDINCECSEMCDGISEIEEDNSVTETNVTYRHGFKFIIVNEKSGRKRLKRACFVVNCIDFPNAKLSRYHCSTHYDQLEDKVTVINELNKKFGIVDNEDKFIINRYGFRYILDNAGTYRMICCFDNECNTLASFKLSGFYCILHYNTLENPDDVINKLKKKLHDAIMQEKEEIEKNSEIINGIKIYFKGGKKYRTKTNGQDLSRVCDYDACHHFAQPDGYCKTHVAGTNPNSPERLEEVRLRYLQASETGKTVAKIGAATEEWVYQMMLLFTTINSVKKIGHESNKLDIIYKVNDDDSWRGIQVKTMCCFDTRYRVTMKSDWYHEDTLMVSVDKERKKYILFFMKDLEKESQSLSISVLKQSDKNKFLYDSLLQFLYNFEKMLKQSATYNENDITTYYLQEKNQLNRLSKKCNELDIPFSINTVVDTTDCFVNHYKIQCKTASCLAYSELYHFTNSKCNGRSDRQPYNAKDTIDFFIYEIVSYPNYFYIIPSEILIEKGYIRTSYQNGKETIRLPNPTSKQQHWATQYINNFEPLLKNPLHKYLCKQLKKNNLNEAFASPMRYSGPV</sequence>
<reference evidence="1" key="1">
    <citation type="submission" date="2018-10" db="EMBL/GenBank/DDBJ databases">
        <title>Hidden diversity of soil giant viruses.</title>
        <authorList>
            <person name="Schulz F."/>
            <person name="Alteio L."/>
            <person name="Goudeau D."/>
            <person name="Ryan E.M."/>
            <person name="Malmstrom R.R."/>
            <person name="Blanchard J."/>
            <person name="Woyke T."/>
        </authorList>
    </citation>
    <scope>NUCLEOTIDE SEQUENCE</scope>
    <source>
        <strain evidence="1">BAV1</strain>
    </source>
</reference>
<name>A0A3G4ZS93_9VIRU</name>
<evidence type="ECO:0000313" key="1">
    <source>
        <dbReference type="EMBL" id="AYV76881.1"/>
    </source>
</evidence>
<organism evidence="1">
    <name type="scientific">Barrevirus sp</name>
    <dbReference type="NCBI Taxonomy" id="2487763"/>
    <lineage>
        <taxon>Viruses</taxon>
        <taxon>Varidnaviria</taxon>
        <taxon>Bamfordvirae</taxon>
        <taxon>Nucleocytoviricota</taxon>
        <taxon>Megaviricetes</taxon>
        <taxon>Imitervirales</taxon>
        <taxon>Mimiviridae</taxon>
        <taxon>Klosneuvirinae</taxon>
    </lineage>
</organism>
<proteinExistence type="predicted"/>
<accession>A0A3G4ZS93</accession>
<dbReference type="GO" id="GO:0003676">
    <property type="term" value="F:nucleic acid binding"/>
    <property type="evidence" value="ECO:0007669"/>
    <property type="project" value="InterPro"/>
</dbReference>
<dbReference type="Gene3D" id="3.40.1350.10">
    <property type="match status" value="1"/>
</dbReference>
<dbReference type="EMBL" id="MK072000">
    <property type="protein sequence ID" value="AYV76881.1"/>
    <property type="molecule type" value="Genomic_DNA"/>
</dbReference>